<dbReference type="Pfam" id="PF23394">
    <property type="entry name" value="DUF7102"/>
    <property type="match status" value="1"/>
</dbReference>
<feature type="domain" description="SAM-like" evidence="3">
    <location>
        <begin position="860"/>
        <end position="941"/>
    </location>
</feature>
<feature type="region of interest" description="Disordered" evidence="1">
    <location>
        <begin position="561"/>
        <end position="581"/>
    </location>
</feature>
<name>W2SBC6_CYPE1</name>
<accession>W2SBC6</accession>
<dbReference type="InParanoid" id="W2SBC6"/>
<evidence type="ECO:0000259" key="3">
    <source>
        <dbReference type="Pfam" id="PF23395"/>
    </source>
</evidence>
<dbReference type="AlphaFoldDB" id="W2SBC6"/>
<dbReference type="eggNOG" id="ENOG502RXCE">
    <property type="taxonomic scope" value="Eukaryota"/>
</dbReference>
<reference evidence="4 5" key="1">
    <citation type="submission" date="2013-03" db="EMBL/GenBank/DDBJ databases">
        <title>The Genome Sequence of Phialophora europaea CBS 101466.</title>
        <authorList>
            <consortium name="The Broad Institute Genomics Platform"/>
            <person name="Cuomo C."/>
            <person name="de Hoog S."/>
            <person name="Gorbushina A."/>
            <person name="Walker B."/>
            <person name="Young S.K."/>
            <person name="Zeng Q."/>
            <person name="Gargeya S."/>
            <person name="Fitzgerald M."/>
            <person name="Haas B."/>
            <person name="Abouelleil A."/>
            <person name="Allen A.W."/>
            <person name="Alvarado L."/>
            <person name="Arachchi H.M."/>
            <person name="Berlin A.M."/>
            <person name="Chapman S.B."/>
            <person name="Gainer-Dewar J."/>
            <person name="Goldberg J."/>
            <person name="Griggs A."/>
            <person name="Gujja S."/>
            <person name="Hansen M."/>
            <person name="Howarth C."/>
            <person name="Imamovic A."/>
            <person name="Ireland A."/>
            <person name="Larimer J."/>
            <person name="McCowan C."/>
            <person name="Murphy C."/>
            <person name="Pearson M."/>
            <person name="Poon T.W."/>
            <person name="Priest M."/>
            <person name="Roberts A."/>
            <person name="Saif S."/>
            <person name="Shea T."/>
            <person name="Sisk P."/>
            <person name="Sykes S."/>
            <person name="Wortman J."/>
            <person name="Nusbaum C."/>
            <person name="Birren B."/>
        </authorList>
    </citation>
    <scope>NUCLEOTIDE SEQUENCE [LARGE SCALE GENOMIC DNA]</scope>
    <source>
        <strain evidence="4 5">CBS 101466</strain>
    </source>
</reference>
<dbReference type="EMBL" id="KB822713">
    <property type="protein sequence ID" value="ETN45224.1"/>
    <property type="molecule type" value="Genomic_DNA"/>
</dbReference>
<dbReference type="InterPro" id="IPR057559">
    <property type="entry name" value="SAM_6"/>
</dbReference>
<dbReference type="RefSeq" id="XP_008712994.1">
    <property type="nucleotide sequence ID" value="XM_008714772.1"/>
</dbReference>
<feature type="domain" description="DUF7102" evidence="2">
    <location>
        <begin position="696"/>
        <end position="851"/>
    </location>
</feature>
<gene>
    <name evidence="4" type="ORF">HMPREF1541_10101</name>
</gene>
<evidence type="ECO:0000256" key="1">
    <source>
        <dbReference type="SAM" id="MobiDB-lite"/>
    </source>
</evidence>
<proteinExistence type="predicted"/>
<dbReference type="Proteomes" id="UP000030752">
    <property type="component" value="Unassembled WGS sequence"/>
</dbReference>
<dbReference type="HOGENOM" id="CLU_005396_1_0_1"/>
<dbReference type="Pfam" id="PF23395">
    <property type="entry name" value="SAM_6"/>
    <property type="match status" value="1"/>
</dbReference>
<keyword evidence="5" id="KW-1185">Reference proteome</keyword>
<organism evidence="4 5">
    <name type="scientific">Cyphellophora europaea (strain CBS 101466)</name>
    <name type="common">Phialophora europaea</name>
    <dbReference type="NCBI Taxonomy" id="1220924"/>
    <lineage>
        <taxon>Eukaryota</taxon>
        <taxon>Fungi</taxon>
        <taxon>Dikarya</taxon>
        <taxon>Ascomycota</taxon>
        <taxon>Pezizomycotina</taxon>
        <taxon>Eurotiomycetes</taxon>
        <taxon>Chaetothyriomycetidae</taxon>
        <taxon>Chaetothyriales</taxon>
        <taxon>Cyphellophoraceae</taxon>
        <taxon>Cyphellophora</taxon>
    </lineage>
</organism>
<dbReference type="VEuPathDB" id="FungiDB:HMPREF1541_10101"/>
<evidence type="ECO:0000313" key="5">
    <source>
        <dbReference type="Proteomes" id="UP000030752"/>
    </source>
</evidence>
<dbReference type="OrthoDB" id="3647246at2759"/>
<sequence length="951" mass="106137">MSSHSVVQYARYHRLALPQSTPDLLKRLASVSPINSEQTQLHHPSLAPVEDLIPEDKFQLSQAAATYLSDLTIPKPELRWDHVLEDPYRHQKLVVEVPLLRSNHDRDMRWFKRPMDLKKLIHELAANTGPDGLSSVEESQWLVECSAATEAFSTEIHYPRLESSPTAMRRLTVAMTDSCTQRDLDDSYTDEIVRLQSRQLEPFTPMLSPTVHAMGEVALPLVPQLGLEPRSENSSDSDNLMLHLEQTMKKHDQICTSDINDGSPCKVRQVLAEASKTPERRRTPRSISPISQNVQINATGLKLEVPIVLTSPSKSQSNNISKDAMNAFFEDFLIFPEEEKDTHVKQLEKDPLRRQLDVYNECELNKIWTSTPSPQDRDLRLPVPHMNEGWQPGARKLSVQKIISGDDLVMSHQDPPRLAQLNWVPMTKNSTKPVLNENLEGSDSVQSYLDIPKIVTRSEELLWKEPGLRLLEPYDSEDEDEELEIDRTLVNSLGANLDRVAGEKHALQDDSCTWTEQSTVSKAIRTRYAPKAPIACEPDRIPKQDFAARHQVSEPMLKAAVGRKTGMEASSRPENGPRLNPFMAGKPDGPNHKSLYMIPDVTGAAPRKFSASGSLAAFLDLRGGQFKKPTLPATGPSPAIDLYSNPTEDASDAIQSSQVSVAAPDEHIEVPSTPSDLISRSSTPVPAIEAILEERVVVMDERLVSQRPLMALINRQEDDLLRVIYRDLHGLAEIILNPTMCVIYTNVQALKQKNLPGQRSNIVNTLHDRIRQASVQFETLFIIVTTNAADIQNHAHAITDFTAFCASFQAIGANVCPIWMAAGGAAPTSRDKASDALTAWTWRLITQHGLRRNDSMSFIDDATLWELFLREAGVNALAAQLMLGMLKKETSVQVSGDCHRVGNGGGGTWGLRKLVSMSRHEREEMFARFVGRKCLRQVDNIVTRTTSTARP</sequence>
<dbReference type="InterPro" id="IPR055528">
    <property type="entry name" value="DUF7102"/>
</dbReference>
<protein>
    <submittedName>
        <fullName evidence="4">Uncharacterized protein</fullName>
    </submittedName>
</protein>
<dbReference type="GeneID" id="19977440"/>
<evidence type="ECO:0000313" key="4">
    <source>
        <dbReference type="EMBL" id="ETN45224.1"/>
    </source>
</evidence>
<evidence type="ECO:0000259" key="2">
    <source>
        <dbReference type="Pfam" id="PF23394"/>
    </source>
</evidence>